<feature type="domain" description="Bacterial phospholipase C C-terminal" evidence="4">
    <location>
        <begin position="633"/>
        <end position="712"/>
    </location>
</feature>
<dbReference type="InterPro" id="IPR007312">
    <property type="entry name" value="Phosphoesterase"/>
</dbReference>
<evidence type="ECO:0000313" key="5">
    <source>
        <dbReference type="EMBL" id="RXN86090.1"/>
    </source>
</evidence>
<evidence type="ECO:0000259" key="4">
    <source>
        <dbReference type="Pfam" id="PF05506"/>
    </source>
</evidence>
<dbReference type="InterPro" id="IPR017767">
    <property type="entry name" value="PC-PLC"/>
</dbReference>
<reference evidence="5 6" key="1">
    <citation type="journal article" date="2017" name="Int. J. Syst. Evol. Microbiol.">
        <title>Achromobacter aloeverae sp. nov., isolated from the root of Aloe vera (L.) Burm.f.</title>
        <authorList>
            <person name="Kuncharoen N."/>
            <person name="Muramatsu Y."/>
            <person name="Shibata C."/>
            <person name="Kamakura Y."/>
            <person name="Nakagawa Y."/>
            <person name="Tanasupawat S."/>
        </authorList>
    </citation>
    <scope>NUCLEOTIDE SEQUENCE [LARGE SCALE GENOMIC DNA]</scope>
    <source>
        <strain evidence="5 6">AVA-1</strain>
    </source>
</reference>
<dbReference type="RefSeq" id="WP_129152258.1">
    <property type="nucleotide sequence ID" value="NZ_JBHSDO010000017.1"/>
</dbReference>
<dbReference type="OrthoDB" id="980947at2"/>
<sequence>MTNIHRRAFLRGAAGAATLASFPLSIQRALAIPANNATGTIRDIEHVIILMQENRSFDHYHGTMPGVRGYSDRYTIPMASGDPVWLQRAGDGTIIQPYHLDYTQGQALNGSLAHSWADQQNAWNHGRMTGWPVAKGNKTMGYLDEVEHEMQFHRALANAFTICDNYYTSCFTGTFPNRLFLWSGTNGANVSDHVVNSNASWGYTVTGGTIQSSANGLTWTTYPERLEAAGISWKVYQGYNNNSNNNQLGAFASYRAAVERLNAQGYPISTGYTPELAALEPLIKGVGNTMPDPVNLTAFGDDVAAGRLPQVSWIVAPGAYSEHPGMGTPEQGGWYIQKILNYLTAYPEVWSKTVLILNYDENDGYFDHVPPPAPPSPNGDGSYAGKSTVDVSREYFTMSHFPYDTDQSLGPDGRPFGACARLPTLVISPWSVGGWVNSQVFDHTSTLRFLEQRFGIPEPNISPWRRAVFGDMTGCFNFKTPNDAFPAIVSLPADKTAIDALNTSQKAAGAVPIPVAGSLPLPAQTRMARPSRALPYELHTSANLDTAMGQVWLTFSNTGAQGAVFHVYDQYNLDRIPRRYTVEPGRLISDAWVPASYAAPNTGKYKLWVLGPNGYHRLFEGDVARALAGDNVEVRVCYEAAANTVALTVMNVGTRTATVTVSANAYRDAAPWTYALSPGKQIERSWNLDGSNGWYDFTLTMDGGYARRFAGRLETGKDGYSDPAMGAA</sequence>
<keyword evidence="3" id="KW-0378">Hydrolase</keyword>
<dbReference type="GO" id="GO:0016042">
    <property type="term" value="P:lipid catabolic process"/>
    <property type="evidence" value="ECO:0007669"/>
    <property type="project" value="InterPro"/>
</dbReference>
<proteinExistence type="inferred from homology"/>
<evidence type="ECO:0000313" key="6">
    <source>
        <dbReference type="Proteomes" id="UP000290849"/>
    </source>
</evidence>
<keyword evidence="6" id="KW-1185">Reference proteome</keyword>
<evidence type="ECO:0000256" key="2">
    <source>
        <dbReference type="ARBA" id="ARBA00012018"/>
    </source>
</evidence>
<dbReference type="EMBL" id="PYAL01000006">
    <property type="protein sequence ID" value="RXN86090.1"/>
    <property type="molecule type" value="Genomic_DNA"/>
</dbReference>
<protein>
    <recommendedName>
        <fullName evidence="2">phospholipase C</fullName>
        <ecNumber evidence="2">3.1.4.3</ecNumber>
    </recommendedName>
</protein>
<accession>A0A4Q1HG95</accession>
<organism evidence="5 6">
    <name type="scientific">Achromobacter aloeverae</name>
    <dbReference type="NCBI Taxonomy" id="1750518"/>
    <lineage>
        <taxon>Bacteria</taxon>
        <taxon>Pseudomonadati</taxon>
        <taxon>Pseudomonadota</taxon>
        <taxon>Betaproteobacteria</taxon>
        <taxon>Burkholderiales</taxon>
        <taxon>Alcaligenaceae</taxon>
        <taxon>Achromobacter</taxon>
    </lineage>
</organism>
<dbReference type="Gene3D" id="3.40.720.10">
    <property type="entry name" value="Alkaline Phosphatase, subunit A"/>
    <property type="match status" value="2"/>
</dbReference>
<dbReference type="PANTHER" id="PTHR31956:SF1">
    <property type="entry name" value="NON-SPECIFIC PHOSPHOLIPASE C1"/>
    <property type="match status" value="1"/>
</dbReference>
<dbReference type="Proteomes" id="UP000290849">
    <property type="component" value="Unassembled WGS sequence"/>
</dbReference>
<feature type="domain" description="Bacterial phospholipase C C-terminal" evidence="4">
    <location>
        <begin position="530"/>
        <end position="622"/>
    </location>
</feature>
<dbReference type="InterPro" id="IPR017850">
    <property type="entry name" value="Alkaline_phosphatase_core_sf"/>
</dbReference>
<dbReference type="NCBIfam" id="TIGR03396">
    <property type="entry name" value="PC_PLC"/>
    <property type="match status" value="1"/>
</dbReference>
<evidence type="ECO:0000256" key="1">
    <source>
        <dbReference type="ARBA" id="ARBA00009717"/>
    </source>
</evidence>
<comment type="caution">
    <text evidence="5">The sequence shown here is derived from an EMBL/GenBank/DDBJ whole genome shotgun (WGS) entry which is preliminary data.</text>
</comment>
<comment type="similarity">
    <text evidence="1">Belongs to the bacterial phospholipase C family.</text>
</comment>
<evidence type="ECO:0000256" key="3">
    <source>
        <dbReference type="ARBA" id="ARBA00022801"/>
    </source>
</evidence>
<dbReference type="EC" id="3.1.4.3" evidence="2"/>
<dbReference type="PROSITE" id="PS51318">
    <property type="entry name" value="TAT"/>
    <property type="match status" value="1"/>
</dbReference>
<dbReference type="Pfam" id="PF05506">
    <property type="entry name" value="PLipase_C_C"/>
    <property type="match status" value="2"/>
</dbReference>
<dbReference type="InterPro" id="IPR006311">
    <property type="entry name" value="TAT_signal"/>
</dbReference>
<dbReference type="PANTHER" id="PTHR31956">
    <property type="entry name" value="NON-SPECIFIC PHOSPHOLIPASE C4-RELATED"/>
    <property type="match status" value="1"/>
</dbReference>
<dbReference type="InterPro" id="IPR008475">
    <property type="entry name" value="PLipase_C_C"/>
</dbReference>
<dbReference type="GO" id="GO:0034480">
    <property type="term" value="F:phosphatidylcholine phospholipase C activity"/>
    <property type="evidence" value="ECO:0007669"/>
    <property type="project" value="UniProtKB-EC"/>
</dbReference>
<dbReference type="Pfam" id="PF04185">
    <property type="entry name" value="Phosphoesterase"/>
    <property type="match status" value="1"/>
</dbReference>
<dbReference type="AlphaFoldDB" id="A0A4Q1HG95"/>
<name>A0A4Q1HG95_9BURK</name>
<gene>
    <name evidence="5" type="ORF">C7R54_20300</name>
</gene>